<dbReference type="InterPro" id="IPR005137">
    <property type="entry name" value="BtpA"/>
</dbReference>
<dbReference type="Pfam" id="PF03437">
    <property type="entry name" value="BtpA"/>
    <property type="match status" value="1"/>
</dbReference>
<dbReference type="PIRSF" id="PIRSF005956">
    <property type="entry name" value="BtpA"/>
    <property type="match status" value="1"/>
</dbReference>
<dbReference type="NCBIfam" id="TIGR00259">
    <property type="entry name" value="thylakoid_BtpA"/>
    <property type="match status" value="1"/>
</dbReference>
<reference evidence="2" key="1">
    <citation type="submission" date="2020-02" db="EMBL/GenBank/DDBJ databases">
        <authorList>
            <person name="Meier V. D."/>
        </authorList>
    </citation>
    <scope>NUCLEOTIDE SEQUENCE</scope>
    <source>
        <strain evidence="2">AVDCRST_MAG70</strain>
    </source>
</reference>
<protein>
    <recommendedName>
        <fullName evidence="3">Photosystem I biogenesis protein BtpA</fullName>
    </recommendedName>
</protein>
<dbReference type="PANTHER" id="PTHR21381">
    <property type="entry name" value="ZGC:162297"/>
    <property type="match status" value="1"/>
</dbReference>
<gene>
    <name evidence="2" type="ORF">AVDCRST_MAG70-1927</name>
</gene>
<dbReference type="EMBL" id="CADCWH010000308">
    <property type="protein sequence ID" value="CAA9564520.1"/>
    <property type="molecule type" value="Genomic_DNA"/>
</dbReference>
<sequence>MTDPSAHHLTYRVVGVIHLPALPGSARGGTAAGMDIILDGVRRDAAAYAAGGVSALMVENFGDVPFRKEAVGPETIAAMTLAVAAAIAEASLPTGVNVLRNDVSAAVGIAAMTGARFVRANVYAGAALTDQGVIEGRPEEVQALIRRIGAEVAVWADVDVKHAAQLAPRPIGELAGDAVERGLAGAVIVSGRATGAPVDMADLAAVRSGVPGCPIYVGSGARAGDAATLLTIADGLIVGTAAKRDGVVTGPVDVARVREIVAAAS</sequence>
<evidence type="ECO:0000313" key="2">
    <source>
        <dbReference type="EMBL" id="CAA9564520.1"/>
    </source>
</evidence>
<organism evidence="2">
    <name type="scientific">uncultured Thermomicrobiales bacterium</name>
    <dbReference type="NCBI Taxonomy" id="1645740"/>
    <lineage>
        <taxon>Bacteria</taxon>
        <taxon>Pseudomonadati</taxon>
        <taxon>Thermomicrobiota</taxon>
        <taxon>Thermomicrobia</taxon>
        <taxon>Thermomicrobiales</taxon>
        <taxon>environmental samples</taxon>
    </lineage>
</organism>
<evidence type="ECO:0008006" key="3">
    <source>
        <dbReference type="Google" id="ProtNLM"/>
    </source>
</evidence>
<accession>A0A6J4V001</accession>
<dbReference type="InterPro" id="IPR011060">
    <property type="entry name" value="RibuloseP-bd_barrel"/>
</dbReference>
<proteinExistence type="inferred from homology"/>
<name>A0A6J4V001_9BACT</name>
<evidence type="ECO:0000256" key="1">
    <source>
        <dbReference type="ARBA" id="ARBA00006007"/>
    </source>
</evidence>
<comment type="similarity">
    <text evidence="1">Belongs to the BtpA family.</text>
</comment>
<dbReference type="SUPFAM" id="SSF51366">
    <property type="entry name" value="Ribulose-phoshate binding barrel"/>
    <property type="match status" value="1"/>
</dbReference>
<dbReference type="PANTHER" id="PTHR21381:SF3">
    <property type="entry name" value="SGC REGION PROTEIN SGCQ-RELATED"/>
    <property type="match status" value="1"/>
</dbReference>
<dbReference type="AlphaFoldDB" id="A0A6J4V001"/>